<dbReference type="RefSeq" id="XP_023459833.2">
    <property type="nucleotide sequence ID" value="XM_023593366.2"/>
</dbReference>
<dbReference type="GeneID" id="35424539"/>
<dbReference type="PANTHER" id="PTHR47782">
    <property type="entry name" value="ZN(II)2CYS6 TRANSCRIPTION FACTOR (EUROFUNG)-RELATED"/>
    <property type="match status" value="1"/>
</dbReference>
<dbReference type="SMART" id="SM00906">
    <property type="entry name" value="Fungal_trans"/>
    <property type="match status" value="1"/>
</dbReference>
<comment type="subcellular location">
    <subcellularLocation>
        <location evidence="1">Nucleus</location>
    </subcellularLocation>
</comment>
<dbReference type="Proteomes" id="UP001302367">
    <property type="component" value="Chromosome 1"/>
</dbReference>
<name>A0ABZ0N9E3_CERBT</name>
<accession>A0ABZ0N9E3</accession>
<dbReference type="Gene3D" id="4.10.240.10">
    <property type="entry name" value="Zn(2)-C6 fungal-type DNA-binding domain"/>
    <property type="match status" value="1"/>
</dbReference>
<feature type="region of interest" description="Disordered" evidence="8">
    <location>
        <begin position="961"/>
        <end position="997"/>
    </location>
</feature>
<dbReference type="InterPro" id="IPR007219">
    <property type="entry name" value="XnlR_reg_dom"/>
</dbReference>
<feature type="domain" description="Zn(2)-C6 fungal-type" evidence="9">
    <location>
        <begin position="229"/>
        <end position="261"/>
    </location>
</feature>
<evidence type="ECO:0000256" key="5">
    <source>
        <dbReference type="ARBA" id="ARBA00023125"/>
    </source>
</evidence>
<evidence type="ECO:0000313" key="10">
    <source>
        <dbReference type="EMBL" id="WPA96155.1"/>
    </source>
</evidence>
<evidence type="ECO:0000256" key="2">
    <source>
        <dbReference type="ARBA" id="ARBA00022723"/>
    </source>
</evidence>
<keyword evidence="7" id="KW-0539">Nucleus</keyword>
<dbReference type="SMART" id="SM00066">
    <property type="entry name" value="GAL4"/>
    <property type="match status" value="1"/>
</dbReference>
<protein>
    <recommendedName>
        <fullName evidence="9">Zn(2)-C6 fungal-type domain-containing protein</fullName>
    </recommendedName>
</protein>
<evidence type="ECO:0000256" key="6">
    <source>
        <dbReference type="ARBA" id="ARBA00023163"/>
    </source>
</evidence>
<gene>
    <name evidence="10" type="ORF">RHO25_000761</name>
</gene>
<dbReference type="InterPro" id="IPR001138">
    <property type="entry name" value="Zn2Cys6_DnaBD"/>
</dbReference>
<keyword evidence="5" id="KW-0238">DNA-binding</keyword>
<evidence type="ECO:0000256" key="7">
    <source>
        <dbReference type="ARBA" id="ARBA00023242"/>
    </source>
</evidence>
<feature type="region of interest" description="Disordered" evidence="8">
    <location>
        <begin position="1"/>
        <end position="28"/>
    </location>
</feature>
<keyword evidence="3" id="KW-0862">Zinc</keyword>
<keyword evidence="11" id="KW-1185">Reference proteome</keyword>
<dbReference type="CDD" id="cd12148">
    <property type="entry name" value="fungal_TF_MHR"/>
    <property type="match status" value="1"/>
</dbReference>
<keyword evidence="2" id="KW-0479">Metal-binding</keyword>
<feature type="compositionally biased region" description="Polar residues" evidence="8">
    <location>
        <begin position="8"/>
        <end position="20"/>
    </location>
</feature>
<feature type="region of interest" description="Disordered" evidence="8">
    <location>
        <begin position="309"/>
        <end position="329"/>
    </location>
</feature>
<dbReference type="InterPro" id="IPR036864">
    <property type="entry name" value="Zn2-C6_fun-type_DNA-bd_sf"/>
</dbReference>
<dbReference type="InterPro" id="IPR052202">
    <property type="entry name" value="Yeast_MetPath_Reg"/>
</dbReference>
<feature type="compositionally biased region" description="Low complexity" evidence="8">
    <location>
        <begin position="885"/>
        <end position="896"/>
    </location>
</feature>
<reference evidence="10 11" key="1">
    <citation type="submission" date="2023-09" db="EMBL/GenBank/DDBJ databases">
        <title>Complete-Gapless Cercospora beticola genome.</title>
        <authorList>
            <person name="Wyatt N.A."/>
            <person name="Spanner R.E."/>
            <person name="Bolton M.D."/>
        </authorList>
    </citation>
    <scope>NUCLEOTIDE SEQUENCE [LARGE SCALE GENOMIC DNA]</scope>
    <source>
        <strain evidence="10">Cb09-40</strain>
    </source>
</reference>
<evidence type="ECO:0000256" key="4">
    <source>
        <dbReference type="ARBA" id="ARBA00023015"/>
    </source>
</evidence>
<dbReference type="CDD" id="cd00067">
    <property type="entry name" value="GAL4"/>
    <property type="match status" value="1"/>
</dbReference>
<evidence type="ECO:0000313" key="11">
    <source>
        <dbReference type="Proteomes" id="UP001302367"/>
    </source>
</evidence>
<evidence type="ECO:0000256" key="3">
    <source>
        <dbReference type="ARBA" id="ARBA00022833"/>
    </source>
</evidence>
<keyword evidence="4" id="KW-0805">Transcription regulation</keyword>
<sequence>MGAYEASAVTSTTVRQTPPAQNGRAHGVSRSPFARAHSAEQACQWALLAWLLASITVQASSWAARTRSALQLHDTHAAKQASSLSSGRRRRGEWASPSTICRTCLHSTPARTFQIRVCTCCLALSAQLSPKVGSEVATSLVDLSFHALGSAPGTAAAGPDIAVLSLVRCSSRARHDLTSQLDVVLRANVDTSGLAGGTPRRSRATGKFDANALMPLETPILKVSRPVAACSRCRNAKIKCDGKLPACSSCEKNGRAAECTSTNDQFARGKERSYVSTLETRIEKLKEKLEDARARKPSVVDMFEDDSAARRQSYQVQEPPTPNTPNQTKAMRRKEAATIDDLVSDFGFLSVNATARDFYGFTSAMSYARLVLWASSKEQLPKSMSQELPPRHQAVSLIQHYLNNVFVLLPVFDEASFWGSVDRVYSRHQHSADAHDQYMVRIVLAIASASMSEQRGDQRYMEAIGHICAALSHSEDVLHPGEIASIQALILLTEFAMLDPHHFDSWELIGAASRAMVDLGLHQDPPKGTAMPKAKLDLRRRVYHCVYALDRSTSLVQTRAFSFSDDSARVKIPFSKPTSSAPTSPAPNTSQGLWLQSYEHVADLIKLRQIQSQWYTDLFQSGRTRWDEPYHYIWDTCDSMRKWFDNLSASMSPNMRAFFELDLLYSYVYVLSPSPRVPVVHPFAQKLIFEYCIRYADLMLRMICDPGCTSPLTFYDAMRVYMTGRQFLDVLQHNIEGLLPGHVPAHPEVKPSTAAPPRMPVAALPSGDTVLRFNITRSISCIKQITECLSKFGIRWGYMSWNQRYQTETSGMLDELNSRLREIDGTARRQSTWHHHGSTGSIGSSINGSLSYAGSPSALPAGQSLYQGSPAAMQHTPGSMHAHPVHQVSPPAQQVPQQVSMYQTTPPLVHGQNIHVGQQGQQQQSYFQQPVYNFNEVPMPQQQQHQRSVSHQAHVHPASQFANWTGYGGPGGNPDTLDEENAVPPISYNPWNVDTQG</sequence>
<feature type="region of interest" description="Disordered" evidence="8">
    <location>
        <begin position="863"/>
        <end position="896"/>
    </location>
</feature>
<evidence type="ECO:0000256" key="8">
    <source>
        <dbReference type="SAM" id="MobiDB-lite"/>
    </source>
</evidence>
<keyword evidence="6" id="KW-0804">Transcription</keyword>
<dbReference type="EMBL" id="CP134184">
    <property type="protein sequence ID" value="WPA96155.1"/>
    <property type="molecule type" value="Genomic_DNA"/>
</dbReference>
<proteinExistence type="predicted"/>
<organism evidence="10 11">
    <name type="scientific">Cercospora beticola</name>
    <name type="common">Sugarbeet leaf spot fungus</name>
    <dbReference type="NCBI Taxonomy" id="122368"/>
    <lineage>
        <taxon>Eukaryota</taxon>
        <taxon>Fungi</taxon>
        <taxon>Dikarya</taxon>
        <taxon>Ascomycota</taxon>
        <taxon>Pezizomycotina</taxon>
        <taxon>Dothideomycetes</taxon>
        <taxon>Dothideomycetidae</taxon>
        <taxon>Mycosphaerellales</taxon>
        <taxon>Mycosphaerellaceae</taxon>
        <taxon>Cercospora</taxon>
    </lineage>
</organism>
<evidence type="ECO:0000259" key="9">
    <source>
        <dbReference type="PROSITE" id="PS50048"/>
    </source>
</evidence>
<dbReference type="PROSITE" id="PS00463">
    <property type="entry name" value="ZN2_CY6_FUNGAL_1"/>
    <property type="match status" value="1"/>
</dbReference>
<dbReference type="PROSITE" id="PS50048">
    <property type="entry name" value="ZN2_CY6_FUNGAL_2"/>
    <property type="match status" value="1"/>
</dbReference>
<dbReference type="Pfam" id="PF04082">
    <property type="entry name" value="Fungal_trans"/>
    <property type="match status" value="1"/>
</dbReference>
<dbReference type="PANTHER" id="PTHR47782:SF2">
    <property type="entry name" value="TRANSCRIPTION FACTOR, PUTATIVE (AFU_ORTHOLOGUE AFUA_4G12570)-RELATED"/>
    <property type="match status" value="1"/>
</dbReference>
<evidence type="ECO:0000256" key="1">
    <source>
        <dbReference type="ARBA" id="ARBA00004123"/>
    </source>
</evidence>
<dbReference type="Pfam" id="PF00172">
    <property type="entry name" value="Zn_clus"/>
    <property type="match status" value="1"/>
</dbReference>
<dbReference type="SUPFAM" id="SSF57701">
    <property type="entry name" value="Zn2/Cys6 DNA-binding domain"/>
    <property type="match status" value="1"/>
</dbReference>